<keyword evidence="1" id="KW-0812">Transmembrane</keyword>
<dbReference type="RefSeq" id="WP_118968887.1">
    <property type="nucleotide sequence ID" value="NZ_QHCT01000003.1"/>
</dbReference>
<keyword evidence="1" id="KW-1133">Transmembrane helix</keyword>
<evidence type="ECO:0000313" key="3">
    <source>
        <dbReference type="Proteomes" id="UP000265798"/>
    </source>
</evidence>
<accession>A0A396Z9L6</accession>
<keyword evidence="1" id="KW-0472">Membrane</keyword>
<sequence length="215" mass="23776">MKLKNTYQVLIPILVIATFFGNCYRFRIGKQYKPQPTLSIEGKVALIHENHAVKKYGYIDEKIFLTEFENELKDIKGLEIVSFRESRNKIQELKLDPELANINLHDPIALKANPALLAKLSESLGTKYAIVVYSDEGAFPLVDTLLVLSSGAYFSNTMGNGRGIFHSASVIELKSSELLFQEFISSEDSPVSGPGRGRKLASVLVNGLINAKAAN</sequence>
<dbReference type="EMBL" id="QHCT01000003">
    <property type="protein sequence ID" value="RHX89820.1"/>
    <property type="molecule type" value="Genomic_DNA"/>
</dbReference>
<organism evidence="2 3">
    <name type="scientific">Leptospira stimsonii</name>
    <dbReference type="NCBI Taxonomy" id="2202203"/>
    <lineage>
        <taxon>Bacteria</taxon>
        <taxon>Pseudomonadati</taxon>
        <taxon>Spirochaetota</taxon>
        <taxon>Spirochaetia</taxon>
        <taxon>Leptospirales</taxon>
        <taxon>Leptospiraceae</taxon>
        <taxon>Leptospira</taxon>
    </lineage>
</organism>
<comment type="caution">
    <text evidence="2">The sequence shown here is derived from an EMBL/GenBank/DDBJ whole genome shotgun (WGS) entry which is preliminary data.</text>
</comment>
<feature type="transmembrane region" description="Helical" evidence="1">
    <location>
        <begin position="6"/>
        <end position="24"/>
    </location>
</feature>
<dbReference type="OrthoDB" id="342718at2"/>
<protein>
    <submittedName>
        <fullName evidence="2">Uncharacterized protein</fullName>
    </submittedName>
</protein>
<reference evidence="3" key="1">
    <citation type="submission" date="2018-05" db="EMBL/GenBank/DDBJ databases">
        <title>Leptospira yasudae sp. nov. and Leptospira stimsonii sp. nov., two pathogenic species of the genus Leptospira isolated from environmental sources.</title>
        <authorList>
            <person name="Casanovas-Massana A."/>
            <person name="Hamond C."/>
            <person name="Santos L.A."/>
            <person name="Hacker K.P."/>
            <person name="Balassiano I."/>
            <person name="Medeiros M.A."/>
            <person name="Reis M.G."/>
            <person name="Ko A.I."/>
            <person name="Wunder E.A."/>
        </authorList>
    </citation>
    <scope>NUCLEOTIDE SEQUENCE [LARGE SCALE GENOMIC DNA]</scope>
    <source>
        <strain evidence="3">Yale</strain>
    </source>
</reference>
<gene>
    <name evidence="2" type="ORF">DLM75_12750</name>
</gene>
<evidence type="ECO:0000313" key="2">
    <source>
        <dbReference type="EMBL" id="RHX89820.1"/>
    </source>
</evidence>
<proteinExistence type="predicted"/>
<name>A0A396Z9L6_9LEPT</name>
<dbReference type="Proteomes" id="UP000265798">
    <property type="component" value="Unassembled WGS sequence"/>
</dbReference>
<dbReference type="AlphaFoldDB" id="A0A396Z9L6"/>
<evidence type="ECO:0000256" key="1">
    <source>
        <dbReference type="SAM" id="Phobius"/>
    </source>
</evidence>